<accession>A0A0D3I1K3</accession>
<dbReference type="EnsemblProtists" id="EOD38808">
    <property type="protein sequence ID" value="EOD38808"/>
    <property type="gene ID" value="EMIHUDRAFT_361611"/>
</dbReference>
<dbReference type="KEGG" id="ehx:EMIHUDRAFT_359963"/>
<dbReference type="RefSeq" id="XP_005757567.1">
    <property type="nucleotide sequence ID" value="XM_005757510.1"/>
</dbReference>
<dbReference type="GeneID" id="17284079"/>
<evidence type="ECO:0000313" key="1">
    <source>
        <dbReference type="EnsemblProtists" id="EOD05138"/>
    </source>
</evidence>
<evidence type="ECO:0000313" key="2">
    <source>
        <dbReference type="Proteomes" id="UP000013827"/>
    </source>
</evidence>
<protein>
    <submittedName>
        <fullName evidence="1">Uncharacterized protein</fullName>
    </submittedName>
</protein>
<name>A0A0D3I1K3_EMIH1</name>
<sequence length="67" mass="7641">MLAETGDDARLLRLLEALLKKEEAEQIARDNELLAWGRGEAWVPCEAEPVDWPDPPPYEDFGIFTLE</sequence>
<keyword evidence="2" id="KW-1185">Reference proteome</keyword>
<dbReference type="PaxDb" id="2903-EOD05138"/>
<dbReference type="HOGENOM" id="CLU_2817807_0_0_1"/>
<dbReference type="GeneID" id="17251265"/>
<dbReference type="KEGG" id="ehx:EMIHUDRAFT_361611"/>
<dbReference type="AlphaFoldDB" id="A0A0D3I1K3"/>
<organism evidence="1 2">
    <name type="scientific">Emiliania huxleyi (strain CCMP1516)</name>
    <dbReference type="NCBI Taxonomy" id="280463"/>
    <lineage>
        <taxon>Eukaryota</taxon>
        <taxon>Haptista</taxon>
        <taxon>Haptophyta</taxon>
        <taxon>Prymnesiophyceae</taxon>
        <taxon>Isochrysidales</taxon>
        <taxon>Noelaerhabdaceae</taxon>
        <taxon>Emiliania</taxon>
    </lineage>
</organism>
<dbReference type="Proteomes" id="UP000013827">
    <property type="component" value="Unassembled WGS sequence"/>
</dbReference>
<reference evidence="2" key="1">
    <citation type="journal article" date="2013" name="Nature">
        <title>Pan genome of the phytoplankton Emiliania underpins its global distribution.</title>
        <authorList>
            <person name="Read B.A."/>
            <person name="Kegel J."/>
            <person name="Klute M.J."/>
            <person name="Kuo A."/>
            <person name="Lefebvre S.C."/>
            <person name="Maumus F."/>
            <person name="Mayer C."/>
            <person name="Miller J."/>
            <person name="Monier A."/>
            <person name="Salamov A."/>
            <person name="Young J."/>
            <person name="Aguilar M."/>
            <person name="Claverie J.M."/>
            <person name="Frickenhaus S."/>
            <person name="Gonzalez K."/>
            <person name="Herman E.K."/>
            <person name="Lin Y.C."/>
            <person name="Napier J."/>
            <person name="Ogata H."/>
            <person name="Sarno A.F."/>
            <person name="Shmutz J."/>
            <person name="Schroeder D."/>
            <person name="de Vargas C."/>
            <person name="Verret F."/>
            <person name="von Dassow P."/>
            <person name="Valentin K."/>
            <person name="Van de Peer Y."/>
            <person name="Wheeler G."/>
            <person name="Dacks J.B."/>
            <person name="Delwiche C.F."/>
            <person name="Dyhrman S.T."/>
            <person name="Glockner G."/>
            <person name="John U."/>
            <person name="Richards T."/>
            <person name="Worden A.Z."/>
            <person name="Zhang X."/>
            <person name="Grigoriev I.V."/>
            <person name="Allen A.E."/>
            <person name="Bidle K."/>
            <person name="Borodovsky M."/>
            <person name="Bowler C."/>
            <person name="Brownlee C."/>
            <person name="Cock J.M."/>
            <person name="Elias M."/>
            <person name="Gladyshev V.N."/>
            <person name="Groth M."/>
            <person name="Guda C."/>
            <person name="Hadaegh A."/>
            <person name="Iglesias-Rodriguez M.D."/>
            <person name="Jenkins J."/>
            <person name="Jones B.M."/>
            <person name="Lawson T."/>
            <person name="Leese F."/>
            <person name="Lindquist E."/>
            <person name="Lobanov A."/>
            <person name="Lomsadze A."/>
            <person name="Malik S.B."/>
            <person name="Marsh M.E."/>
            <person name="Mackinder L."/>
            <person name="Mock T."/>
            <person name="Mueller-Roeber B."/>
            <person name="Pagarete A."/>
            <person name="Parker M."/>
            <person name="Probert I."/>
            <person name="Quesneville H."/>
            <person name="Raines C."/>
            <person name="Rensing S.A."/>
            <person name="Riano-Pachon D.M."/>
            <person name="Richier S."/>
            <person name="Rokitta S."/>
            <person name="Shiraiwa Y."/>
            <person name="Soanes D.M."/>
            <person name="van der Giezen M."/>
            <person name="Wahlund T.M."/>
            <person name="Williams B."/>
            <person name="Wilson W."/>
            <person name="Wolfe G."/>
            <person name="Wurch L.L."/>
        </authorList>
    </citation>
    <scope>NUCLEOTIDE SEQUENCE</scope>
</reference>
<reference evidence="1" key="2">
    <citation type="submission" date="2024-10" db="UniProtKB">
        <authorList>
            <consortium name="EnsemblProtists"/>
        </authorList>
    </citation>
    <scope>IDENTIFICATION</scope>
</reference>
<dbReference type="RefSeq" id="XP_005791237.1">
    <property type="nucleotide sequence ID" value="XM_005791180.1"/>
</dbReference>
<proteinExistence type="predicted"/>
<dbReference type="EnsemblProtists" id="EOD05138">
    <property type="protein sequence ID" value="EOD05138"/>
    <property type="gene ID" value="EMIHUDRAFT_359963"/>
</dbReference>